<organism evidence="3 4">
    <name type="scientific">Limulus polyphemus</name>
    <name type="common">Atlantic horseshoe crab</name>
    <dbReference type="NCBI Taxonomy" id="6850"/>
    <lineage>
        <taxon>Eukaryota</taxon>
        <taxon>Metazoa</taxon>
        <taxon>Ecdysozoa</taxon>
        <taxon>Arthropoda</taxon>
        <taxon>Chelicerata</taxon>
        <taxon>Merostomata</taxon>
        <taxon>Xiphosura</taxon>
        <taxon>Limulidae</taxon>
        <taxon>Limulus</taxon>
    </lineage>
</organism>
<name>A0ABM1BM24_LIMPO</name>
<dbReference type="EC" id="2.4.1.186" evidence="2"/>
<dbReference type="InterPro" id="IPR029044">
    <property type="entry name" value="Nucleotide-diphossugar_trans"/>
</dbReference>
<gene>
    <name evidence="4" type="primary">LOC106468832</name>
</gene>
<sequence>MTQVEDQAFVTLATNDTYCLGALVLAHSLRKVATSRKLVVLITSGVTTHMRSLLASVFDLIQEVNVMDSKDEENLALLTRPELGITFTKLNCWRLTQFTKCVFLDADTLVLHNCDELFDKKELSATADVGWPDCFNSGVFVFHPSNETYKDLVKFAVEQGSFDGGDQGLLNMFFRDWSTKDISFHLSFIYNMNSNASYTYLPAYKQFGKDVKIVHFLGSMKPWQYSYNPSTGDVQFGSECQHVKEHLQYWWHLFIQFVHPHLQPECTGLAGQLSKMSVSSDQQEEGAASPYELALGGSHARQFAWERGQIDYLGTDSFENIKQKLDNAINGSQN</sequence>
<dbReference type="RefSeq" id="XP_013784729.1">
    <property type="nucleotide sequence ID" value="XM_013929275.2"/>
</dbReference>
<evidence type="ECO:0000313" key="4">
    <source>
        <dbReference type="RefSeq" id="XP_013784729.1"/>
    </source>
</evidence>
<comment type="similarity">
    <text evidence="1">Belongs to the glycosyltransferase 8 family. Glycogenin subfamily.</text>
</comment>
<dbReference type="InterPro" id="IPR050587">
    <property type="entry name" value="GNT1/Glycosyltrans_8"/>
</dbReference>
<evidence type="ECO:0000256" key="1">
    <source>
        <dbReference type="ARBA" id="ARBA00038162"/>
    </source>
</evidence>
<dbReference type="InterPro" id="IPR002495">
    <property type="entry name" value="Glyco_trans_8"/>
</dbReference>
<dbReference type="CDD" id="cd02537">
    <property type="entry name" value="GT8_Glycogenin"/>
    <property type="match status" value="1"/>
</dbReference>
<protein>
    <recommendedName>
        <fullName evidence="2">glycogenin glucosyltransferase</fullName>
        <ecNumber evidence="2">2.4.1.186</ecNumber>
    </recommendedName>
</protein>
<dbReference type="Pfam" id="PF01501">
    <property type="entry name" value="Glyco_transf_8"/>
    <property type="match status" value="1"/>
</dbReference>
<proteinExistence type="inferred from homology"/>
<reference evidence="4" key="1">
    <citation type="submission" date="2025-08" db="UniProtKB">
        <authorList>
            <consortium name="RefSeq"/>
        </authorList>
    </citation>
    <scope>IDENTIFICATION</scope>
    <source>
        <tissue evidence="4">Muscle</tissue>
    </source>
</reference>
<evidence type="ECO:0000313" key="3">
    <source>
        <dbReference type="Proteomes" id="UP000694941"/>
    </source>
</evidence>
<dbReference type="GeneID" id="106468832"/>
<dbReference type="Proteomes" id="UP000694941">
    <property type="component" value="Unplaced"/>
</dbReference>
<keyword evidence="3" id="KW-1185">Reference proteome</keyword>
<accession>A0ABM1BM24</accession>
<dbReference type="Gene3D" id="3.90.550.10">
    <property type="entry name" value="Spore Coat Polysaccharide Biosynthesis Protein SpsA, Chain A"/>
    <property type="match status" value="1"/>
</dbReference>
<dbReference type="SUPFAM" id="SSF53448">
    <property type="entry name" value="Nucleotide-diphospho-sugar transferases"/>
    <property type="match status" value="1"/>
</dbReference>
<dbReference type="PANTHER" id="PTHR11183">
    <property type="entry name" value="GLYCOGENIN SUBFAMILY MEMBER"/>
    <property type="match status" value="1"/>
</dbReference>
<evidence type="ECO:0000256" key="2">
    <source>
        <dbReference type="ARBA" id="ARBA00038934"/>
    </source>
</evidence>